<feature type="binding site" evidence="5">
    <location>
        <position position="197"/>
    </location>
    <ligand>
        <name>biotin</name>
        <dbReference type="ChEBI" id="CHEBI:57586"/>
    </ligand>
</feature>
<comment type="catalytic activity">
    <reaction evidence="5">
        <text>biotin + L-lysyl-[protein] + ATP = N(6)-biotinyl-L-lysyl-[protein] + AMP + diphosphate + H(+)</text>
        <dbReference type="Rhea" id="RHEA:11756"/>
        <dbReference type="Rhea" id="RHEA-COMP:9752"/>
        <dbReference type="Rhea" id="RHEA-COMP:10505"/>
        <dbReference type="ChEBI" id="CHEBI:15378"/>
        <dbReference type="ChEBI" id="CHEBI:29969"/>
        <dbReference type="ChEBI" id="CHEBI:30616"/>
        <dbReference type="ChEBI" id="CHEBI:33019"/>
        <dbReference type="ChEBI" id="CHEBI:57586"/>
        <dbReference type="ChEBI" id="CHEBI:83144"/>
        <dbReference type="ChEBI" id="CHEBI:456215"/>
        <dbReference type="EC" id="6.3.4.15"/>
    </reaction>
</comment>
<evidence type="ECO:0000313" key="9">
    <source>
        <dbReference type="Proteomes" id="UP000260812"/>
    </source>
</evidence>
<comment type="similarity">
    <text evidence="5">Belongs to the biotin--protein ligase family.</text>
</comment>
<feature type="binding site" evidence="5">
    <location>
        <position position="127"/>
    </location>
    <ligand>
        <name>biotin</name>
        <dbReference type="ChEBI" id="CHEBI:57586"/>
    </ligand>
</feature>
<evidence type="ECO:0000259" key="6">
    <source>
        <dbReference type="PROSITE" id="PS51733"/>
    </source>
</evidence>
<name>A0A3E3HWG7_9FIRM</name>
<dbReference type="Pfam" id="PF02237">
    <property type="entry name" value="BPL_C"/>
    <property type="match status" value="1"/>
</dbReference>
<keyword evidence="5" id="KW-0678">Repressor</keyword>
<dbReference type="RefSeq" id="WP_025487455.1">
    <property type="nucleotide sequence ID" value="NZ_CALBAU010000390.1"/>
</dbReference>
<evidence type="ECO:0000313" key="10">
    <source>
        <dbReference type="Proteomes" id="UP000261166"/>
    </source>
</evidence>
<dbReference type="InterPro" id="IPR003142">
    <property type="entry name" value="BPL_C"/>
</dbReference>
<sequence>MKSEILTLLREGMRRGNAQDGSQEYISGQELCSRFGVSRTAVWKVMNQLKAEGYEIEAVQNKGYRLKASPDVVGEDEIKSRFENRGEGHWAGCRLMYFPETGSTNIDAKKAAEEGAPEGTLVVTDCQNTGRGRRGRSWASPKGCNLYFTLLLRPDCKPEQACMLTLVMALAAAEAVEELGINAGIKWPNDIVAHGKKVCGILTEMSAEPDYIHYVVIGCGINVNQMDFPEEIRATATSLALEKGERITRSALLLSIMEHFEKAYDKFRETWDLTALLPAYHSYLLNKDARVRVLDPKGEFCGTARGINEAGELLVEKEDGELARVYAGEVSVRGVYGYV</sequence>
<feature type="DNA-binding region" description="H-T-H motif" evidence="5">
    <location>
        <begin position="28"/>
        <end position="47"/>
    </location>
</feature>
<dbReference type="GO" id="GO:0009249">
    <property type="term" value="P:protein lipoylation"/>
    <property type="evidence" value="ECO:0007669"/>
    <property type="project" value="UniProtKB-ARBA"/>
</dbReference>
<dbReference type="InterPro" id="IPR036388">
    <property type="entry name" value="WH-like_DNA-bd_sf"/>
</dbReference>
<evidence type="ECO:0000313" key="7">
    <source>
        <dbReference type="EMBL" id="RGE56085.1"/>
    </source>
</evidence>
<evidence type="ECO:0000256" key="1">
    <source>
        <dbReference type="ARBA" id="ARBA00022598"/>
    </source>
</evidence>
<feature type="binding site" evidence="5">
    <location>
        <begin position="103"/>
        <end position="105"/>
    </location>
    <ligand>
        <name>biotin</name>
        <dbReference type="ChEBI" id="CHEBI:57586"/>
    </ligand>
</feature>
<dbReference type="InterPro" id="IPR030855">
    <property type="entry name" value="Bifunct_BirA"/>
</dbReference>
<dbReference type="CDD" id="cd16442">
    <property type="entry name" value="BPL"/>
    <property type="match status" value="1"/>
</dbReference>
<dbReference type="Gene3D" id="3.30.930.10">
    <property type="entry name" value="Bira Bifunctional Protein, Domain 2"/>
    <property type="match status" value="1"/>
</dbReference>
<dbReference type="Proteomes" id="UP000261166">
    <property type="component" value="Unassembled WGS sequence"/>
</dbReference>
<dbReference type="NCBIfam" id="TIGR00121">
    <property type="entry name" value="birA_ligase"/>
    <property type="match status" value="1"/>
</dbReference>
<dbReference type="InterPro" id="IPR013196">
    <property type="entry name" value="HTH_11"/>
</dbReference>
<feature type="domain" description="BPL/LPL catalytic" evidence="6">
    <location>
        <begin position="78"/>
        <end position="268"/>
    </location>
</feature>
<dbReference type="InterPro" id="IPR008988">
    <property type="entry name" value="Transcriptional_repressor_C"/>
</dbReference>
<dbReference type="GeneID" id="97990201"/>
<keyword evidence="5" id="KW-0238">DNA-binding</keyword>
<dbReference type="AlphaFoldDB" id="A0A3E3HWG7"/>
<dbReference type="Gene3D" id="1.10.10.10">
    <property type="entry name" value="Winged helix-like DNA-binding domain superfamily/Winged helix DNA-binding domain"/>
    <property type="match status" value="1"/>
</dbReference>
<dbReference type="PANTHER" id="PTHR12835">
    <property type="entry name" value="BIOTIN PROTEIN LIGASE"/>
    <property type="match status" value="1"/>
</dbReference>
<dbReference type="HAMAP" id="MF_00978">
    <property type="entry name" value="Bifunct_BirA"/>
    <property type="match status" value="1"/>
</dbReference>
<dbReference type="Proteomes" id="UP000260812">
    <property type="component" value="Unassembled WGS sequence"/>
</dbReference>
<dbReference type="SUPFAM" id="SSF50037">
    <property type="entry name" value="C-terminal domain of transcriptional repressors"/>
    <property type="match status" value="1"/>
</dbReference>
<feature type="binding site" evidence="5">
    <location>
        <begin position="131"/>
        <end position="133"/>
    </location>
    <ligand>
        <name>biotin</name>
        <dbReference type="ChEBI" id="CHEBI:57586"/>
    </ligand>
</feature>
<gene>
    <name evidence="5" type="primary">birA</name>
    <name evidence="8" type="ORF">DWY69_17740</name>
    <name evidence="7" type="ORF">DXC51_25935</name>
</gene>
<comment type="function">
    <text evidence="5">Acts both as a biotin--[acetyl-CoA-carboxylase] ligase and a repressor.</text>
</comment>
<dbReference type="OrthoDB" id="9807064at2"/>
<dbReference type="InterPro" id="IPR036390">
    <property type="entry name" value="WH_DNA-bd_sf"/>
</dbReference>
<dbReference type="SUPFAM" id="SSF46785">
    <property type="entry name" value="Winged helix' DNA-binding domain"/>
    <property type="match status" value="1"/>
</dbReference>
<dbReference type="PROSITE" id="PS51733">
    <property type="entry name" value="BPL_LPL_CATALYTIC"/>
    <property type="match status" value="1"/>
</dbReference>
<keyword evidence="1 5" id="KW-0436">Ligase</keyword>
<evidence type="ECO:0000256" key="5">
    <source>
        <dbReference type="HAMAP-Rule" id="MF_00978"/>
    </source>
</evidence>
<dbReference type="GO" id="GO:0005737">
    <property type="term" value="C:cytoplasm"/>
    <property type="evidence" value="ECO:0007669"/>
    <property type="project" value="TreeGrafter"/>
</dbReference>
<dbReference type="SUPFAM" id="SSF55681">
    <property type="entry name" value="Class II aaRS and biotin synthetases"/>
    <property type="match status" value="1"/>
</dbReference>
<reference evidence="9 10" key="1">
    <citation type="submission" date="2018-08" db="EMBL/GenBank/DDBJ databases">
        <title>A genome reference for cultivated species of the human gut microbiota.</title>
        <authorList>
            <person name="Zou Y."/>
            <person name="Xue W."/>
            <person name="Luo G."/>
        </authorList>
    </citation>
    <scope>NUCLEOTIDE SEQUENCE [LARGE SCALE GENOMIC DNA]</scope>
    <source>
        <strain evidence="8 10">AF26-4BH</strain>
        <strain evidence="7 9">TF05-5AC</strain>
    </source>
</reference>
<keyword evidence="2 5" id="KW-0547">Nucleotide-binding</keyword>
<dbReference type="InterPro" id="IPR045864">
    <property type="entry name" value="aa-tRNA-synth_II/BPL/LPL"/>
</dbReference>
<proteinExistence type="inferred from homology"/>
<dbReference type="GO" id="GO:0016740">
    <property type="term" value="F:transferase activity"/>
    <property type="evidence" value="ECO:0007669"/>
    <property type="project" value="UniProtKB-ARBA"/>
</dbReference>
<evidence type="ECO:0000256" key="4">
    <source>
        <dbReference type="ARBA" id="ARBA00023267"/>
    </source>
</evidence>
<keyword evidence="5" id="KW-0805">Transcription regulation</keyword>
<accession>A0A3E3HWG7</accession>
<evidence type="ECO:0000256" key="3">
    <source>
        <dbReference type="ARBA" id="ARBA00022840"/>
    </source>
</evidence>
<dbReference type="Pfam" id="PF03099">
    <property type="entry name" value="BPL_LplA_LipB"/>
    <property type="match status" value="1"/>
</dbReference>
<keyword evidence="5" id="KW-0804">Transcription</keyword>
<dbReference type="InterPro" id="IPR004143">
    <property type="entry name" value="BPL_LPL_catalytic"/>
</dbReference>
<dbReference type="EMBL" id="QVLV01000030">
    <property type="protein sequence ID" value="RGE56085.1"/>
    <property type="molecule type" value="Genomic_DNA"/>
</dbReference>
<dbReference type="PANTHER" id="PTHR12835:SF5">
    <property type="entry name" value="BIOTIN--PROTEIN LIGASE"/>
    <property type="match status" value="1"/>
</dbReference>
<dbReference type="GO" id="GO:0005524">
    <property type="term" value="F:ATP binding"/>
    <property type="evidence" value="ECO:0007669"/>
    <property type="project" value="UniProtKB-UniRule"/>
</dbReference>
<keyword evidence="3 5" id="KW-0067">ATP-binding</keyword>
<dbReference type="EC" id="6.3.4.15" evidence="5"/>
<dbReference type="GO" id="GO:0003677">
    <property type="term" value="F:DNA binding"/>
    <property type="evidence" value="ECO:0007669"/>
    <property type="project" value="UniProtKB-UniRule"/>
</dbReference>
<dbReference type="Gene3D" id="2.30.30.100">
    <property type="match status" value="1"/>
</dbReference>
<dbReference type="InterPro" id="IPR004408">
    <property type="entry name" value="Biotin_CoA_COase_ligase"/>
</dbReference>
<dbReference type="GO" id="GO:0006355">
    <property type="term" value="P:regulation of DNA-templated transcription"/>
    <property type="evidence" value="ECO:0007669"/>
    <property type="project" value="UniProtKB-UniRule"/>
</dbReference>
<dbReference type="Pfam" id="PF08279">
    <property type="entry name" value="HTH_11"/>
    <property type="match status" value="1"/>
</dbReference>
<dbReference type="EMBL" id="QVLU01000016">
    <property type="protein sequence ID" value="RGE69485.1"/>
    <property type="molecule type" value="Genomic_DNA"/>
</dbReference>
<evidence type="ECO:0000256" key="2">
    <source>
        <dbReference type="ARBA" id="ARBA00022741"/>
    </source>
</evidence>
<keyword evidence="4 5" id="KW-0092">Biotin</keyword>
<dbReference type="GO" id="GO:0004077">
    <property type="term" value="F:biotin--[biotin carboxyl-carrier protein] ligase activity"/>
    <property type="evidence" value="ECO:0007669"/>
    <property type="project" value="UniProtKB-UniRule"/>
</dbReference>
<organism evidence="7 9">
    <name type="scientific">Eisenbergiella massiliensis</name>
    <dbReference type="NCBI Taxonomy" id="1720294"/>
    <lineage>
        <taxon>Bacteria</taxon>
        <taxon>Bacillati</taxon>
        <taxon>Bacillota</taxon>
        <taxon>Clostridia</taxon>
        <taxon>Lachnospirales</taxon>
        <taxon>Lachnospiraceae</taxon>
        <taxon>Eisenbergiella</taxon>
    </lineage>
</organism>
<evidence type="ECO:0000313" key="8">
    <source>
        <dbReference type="EMBL" id="RGE69485.1"/>
    </source>
</evidence>
<comment type="caution">
    <text evidence="7">The sequence shown here is derived from an EMBL/GenBank/DDBJ whole genome shotgun (WGS) entry which is preliminary data.</text>
</comment>
<protein>
    <recommendedName>
        <fullName evidence="5">Bifunctional ligase/repressor BirA</fullName>
    </recommendedName>
    <alternativeName>
        <fullName evidence="5">Biotin--[acetyl-CoA-carboxylase] ligase</fullName>
        <ecNumber evidence="5">6.3.4.15</ecNumber>
    </alternativeName>
    <alternativeName>
        <fullName evidence="5">Biotin--protein ligase</fullName>
    </alternativeName>
    <alternativeName>
        <fullName evidence="5">Biotin-[acetyl-CoA carboxylase] synthetase</fullName>
    </alternativeName>
</protein>
<keyword evidence="9" id="KW-1185">Reference proteome</keyword>